<reference evidence="2" key="1">
    <citation type="submission" date="2015-12" db="EMBL/GenBank/DDBJ databases">
        <authorList>
            <person name="Lauer A."/>
            <person name="Humrighouse B."/>
            <person name="Loparev V."/>
            <person name="Shewmaker P.L."/>
            <person name="Whitney A.M."/>
            <person name="McLaughlin R.W."/>
        </authorList>
    </citation>
    <scope>NUCLEOTIDE SEQUENCE [LARGE SCALE GENOMIC DNA]</scope>
    <source>
        <strain evidence="2">LMG 26678</strain>
    </source>
</reference>
<organism evidence="1 2">
    <name type="scientific">Enterococcus rotai</name>
    <dbReference type="NCBI Taxonomy" id="118060"/>
    <lineage>
        <taxon>Bacteria</taxon>
        <taxon>Bacillati</taxon>
        <taxon>Bacillota</taxon>
        <taxon>Bacilli</taxon>
        <taxon>Lactobacillales</taxon>
        <taxon>Enterococcaceae</taxon>
        <taxon>Enterococcus</taxon>
    </lineage>
</organism>
<dbReference type="Gene3D" id="3.90.80.10">
    <property type="entry name" value="Inorganic pyrophosphatase"/>
    <property type="match status" value="1"/>
</dbReference>
<protein>
    <submittedName>
        <fullName evidence="1">Inorganic pyrophosphatase</fullName>
    </submittedName>
</protein>
<dbReference type="Proteomes" id="UP000067523">
    <property type="component" value="Chromosome"/>
</dbReference>
<dbReference type="RefSeq" id="WP_208927859.1">
    <property type="nucleotide sequence ID" value="NZ_CP013655.1"/>
</dbReference>
<proteinExistence type="predicted"/>
<dbReference type="KEGG" id="erx:ATZ35_14370"/>
<dbReference type="InterPro" id="IPR036649">
    <property type="entry name" value="Pyrophosphatase_sf"/>
</dbReference>
<evidence type="ECO:0000313" key="1">
    <source>
        <dbReference type="EMBL" id="ALS38835.1"/>
    </source>
</evidence>
<keyword evidence="2" id="KW-1185">Reference proteome</keyword>
<dbReference type="STRING" id="118060.ATZ35_14370"/>
<dbReference type="GO" id="GO:0006796">
    <property type="term" value="P:phosphate-containing compound metabolic process"/>
    <property type="evidence" value="ECO:0007669"/>
    <property type="project" value="InterPro"/>
</dbReference>
<dbReference type="EMBL" id="CP013655">
    <property type="protein sequence ID" value="ALS38835.1"/>
    <property type="molecule type" value="Genomic_DNA"/>
</dbReference>
<dbReference type="SUPFAM" id="SSF50324">
    <property type="entry name" value="Inorganic pyrophosphatase"/>
    <property type="match status" value="1"/>
</dbReference>
<evidence type="ECO:0000313" key="2">
    <source>
        <dbReference type="Proteomes" id="UP000067523"/>
    </source>
</evidence>
<accession>A0A0U2N066</accession>
<gene>
    <name evidence="1" type="ORF">ATZ35_14370</name>
</gene>
<dbReference type="GO" id="GO:0000287">
    <property type="term" value="F:magnesium ion binding"/>
    <property type="evidence" value="ECO:0007669"/>
    <property type="project" value="InterPro"/>
</dbReference>
<sequence length="107" mass="12355">MEKLKVNVTIDRPVGYKDSFGNTYPVNYGFIAGVIGGDDEEQDAYILNIPSEKLMYFTGIVTAVIHRNDDNETKWIVIPEKSSITEKEILKQTYFIEQYFDSYVEML</sequence>
<dbReference type="GO" id="GO:0005737">
    <property type="term" value="C:cytoplasm"/>
    <property type="evidence" value="ECO:0007669"/>
    <property type="project" value="InterPro"/>
</dbReference>
<dbReference type="GO" id="GO:0004427">
    <property type="term" value="F:inorganic diphosphate phosphatase activity"/>
    <property type="evidence" value="ECO:0007669"/>
    <property type="project" value="InterPro"/>
</dbReference>
<dbReference type="AlphaFoldDB" id="A0A0U2N066"/>
<name>A0A0U2N066_9ENTE</name>